<dbReference type="SUPFAM" id="SSF53448">
    <property type="entry name" value="Nucleotide-diphospho-sugar transferases"/>
    <property type="match status" value="1"/>
</dbReference>
<evidence type="ECO:0000313" key="1">
    <source>
        <dbReference type="EMBL" id="GFK94396.1"/>
    </source>
</evidence>
<accession>A0A6V8LX68</accession>
<protein>
    <recommendedName>
        <fullName evidence="3">Glycosyltransferase</fullName>
    </recommendedName>
</protein>
<dbReference type="AlphaFoldDB" id="A0A6V8LX68"/>
<dbReference type="Proteomes" id="UP000494245">
    <property type="component" value="Unassembled WGS sequence"/>
</dbReference>
<dbReference type="Gene3D" id="3.90.550.10">
    <property type="entry name" value="Spore Coat Polysaccharide Biosynthesis Protein SpsA, Chain A"/>
    <property type="match status" value="1"/>
</dbReference>
<evidence type="ECO:0000313" key="2">
    <source>
        <dbReference type="Proteomes" id="UP000494245"/>
    </source>
</evidence>
<organism evidence="1 2">
    <name type="scientific">Fundidesulfovibrio magnetotacticus</name>
    <dbReference type="NCBI Taxonomy" id="2730080"/>
    <lineage>
        <taxon>Bacteria</taxon>
        <taxon>Pseudomonadati</taxon>
        <taxon>Thermodesulfobacteriota</taxon>
        <taxon>Desulfovibrionia</taxon>
        <taxon>Desulfovibrionales</taxon>
        <taxon>Desulfovibrionaceae</taxon>
        <taxon>Fundidesulfovibrio</taxon>
    </lineage>
</organism>
<reference evidence="1 2" key="1">
    <citation type="submission" date="2020-04" db="EMBL/GenBank/DDBJ databases">
        <authorList>
            <consortium name="Desulfovibrio sp. FSS-1 genome sequencing consortium"/>
            <person name="Shimoshige H."/>
            <person name="Kobayashi H."/>
            <person name="Maekawa T."/>
        </authorList>
    </citation>
    <scope>NUCLEOTIDE SEQUENCE [LARGE SCALE GENOMIC DNA]</scope>
    <source>
        <strain evidence="1 2">SIID29052-01</strain>
    </source>
</reference>
<dbReference type="EMBL" id="BLTE01000009">
    <property type="protein sequence ID" value="GFK94396.1"/>
    <property type="molecule type" value="Genomic_DNA"/>
</dbReference>
<gene>
    <name evidence="1" type="ORF">NNJEOMEG_02240</name>
</gene>
<name>A0A6V8LX68_9BACT</name>
<dbReference type="InterPro" id="IPR029044">
    <property type="entry name" value="Nucleotide-diphossugar_trans"/>
</dbReference>
<comment type="caution">
    <text evidence="1">The sequence shown here is derived from an EMBL/GenBank/DDBJ whole genome shotgun (WGS) entry which is preliminary data.</text>
</comment>
<keyword evidence="2" id="KW-1185">Reference proteome</keyword>
<proteinExistence type="predicted"/>
<sequence length="226" mass="24644">MTQPPAVLVSVITPSRGDRPEALAQAAASLDAAVARAQALGLALPGQVEWLVGFDGVKGRRPATSTPARFVDFPRSGNFGNAIREALIRQARGSHLMFLDDDNAYLENALESFLPHLDAEMVIARVDVTRTFPGPVIPVRGNAQDVVRQGNVDPLCLCISRELVAVRCRGWGGEGGYESDFLNIRRYHRRARSVRLLEDVVGVYDAGRGLDRDGMNPRQQTREQGG</sequence>
<dbReference type="RefSeq" id="WP_173084427.1">
    <property type="nucleotide sequence ID" value="NZ_BLTE01000009.1"/>
</dbReference>
<evidence type="ECO:0008006" key="3">
    <source>
        <dbReference type="Google" id="ProtNLM"/>
    </source>
</evidence>
<reference evidence="1 2" key="2">
    <citation type="submission" date="2020-05" db="EMBL/GenBank/DDBJ databases">
        <title>Draft genome sequence of Desulfovibrio sp. strainFSS-1.</title>
        <authorList>
            <person name="Shimoshige H."/>
            <person name="Kobayashi H."/>
            <person name="Maekawa T."/>
        </authorList>
    </citation>
    <scope>NUCLEOTIDE SEQUENCE [LARGE SCALE GENOMIC DNA]</scope>
    <source>
        <strain evidence="1 2">SIID29052-01</strain>
    </source>
</reference>